<dbReference type="Pfam" id="PF01168">
    <property type="entry name" value="Ala_racemase_N"/>
    <property type="match status" value="1"/>
</dbReference>
<dbReference type="InterPro" id="IPR011078">
    <property type="entry name" value="PyrdxlP_homeostasis"/>
</dbReference>
<dbReference type="PANTHER" id="PTHR10146">
    <property type="entry name" value="PROLINE SYNTHETASE CO-TRANSCRIBED BACTERIAL HOMOLOG PROTEIN"/>
    <property type="match status" value="1"/>
</dbReference>
<name>A0A4D6XYN0_9GAMM</name>
<dbReference type="OrthoDB" id="9804072at2"/>
<protein>
    <recommendedName>
        <fullName evidence="2">Pyridoxal phosphate homeostasis protein</fullName>
        <shortName evidence="2">PLP homeostasis protein</shortName>
    </recommendedName>
</protein>
<sequence>MNYIDVNFKLLKKNIKNIISENNLVIKKIKIIAVSKNQNVDIIKKAILSGINNFGENYVQESIVKIKELKKYTNITWHFIGKIQSNKTKIIAQYFDWCQTIDQEKTAILLNQHRPKNFIPINVLIQINISKELNKNGVNNVEDCYELAEKISLMPHLNLRGIMAMPEIQKDFTKNENQYKKIKIIFNKLKKKYTSIDTLSLGTSDDIKESLLATSNMIRIGRNIFHK</sequence>
<comment type="similarity">
    <text evidence="2 4">Belongs to the pyridoxal phosphate-binding protein YggS/PROSC family.</text>
</comment>
<comment type="subunit">
    <text evidence="2">Monomer.</text>
</comment>
<evidence type="ECO:0000256" key="4">
    <source>
        <dbReference type="RuleBase" id="RU004514"/>
    </source>
</evidence>
<evidence type="ECO:0000256" key="2">
    <source>
        <dbReference type="HAMAP-Rule" id="MF_02087"/>
    </source>
</evidence>
<reference evidence="6 7" key="1">
    <citation type="submission" date="2018-12" db="EMBL/GenBank/DDBJ databases">
        <authorList>
            <person name="Chong R.A."/>
        </authorList>
    </citation>
    <scope>NUCLEOTIDE SEQUENCE [LARGE SCALE GENOMIC DNA]</scope>
    <source>
        <strain evidence="6 7">Hla</strain>
    </source>
</reference>
<dbReference type="InterPro" id="IPR029066">
    <property type="entry name" value="PLP-binding_barrel"/>
</dbReference>
<dbReference type="Proteomes" id="UP000298738">
    <property type="component" value="Chromosome"/>
</dbReference>
<evidence type="ECO:0000313" key="6">
    <source>
        <dbReference type="EMBL" id="QCI21257.1"/>
    </source>
</evidence>
<evidence type="ECO:0000256" key="3">
    <source>
        <dbReference type="PIRSR" id="PIRSR004848-1"/>
    </source>
</evidence>
<dbReference type="EMBL" id="CP034876">
    <property type="protein sequence ID" value="QCI21257.1"/>
    <property type="molecule type" value="Genomic_DNA"/>
</dbReference>
<evidence type="ECO:0000313" key="7">
    <source>
        <dbReference type="Proteomes" id="UP000298738"/>
    </source>
</evidence>
<dbReference type="Gene3D" id="3.20.20.10">
    <property type="entry name" value="Alanine racemase"/>
    <property type="match status" value="1"/>
</dbReference>
<dbReference type="SUPFAM" id="SSF51419">
    <property type="entry name" value="PLP-binding barrel"/>
    <property type="match status" value="1"/>
</dbReference>
<feature type="domain" description="Alanine racemase N-terminal" evidence="5">
    <location>
        <begin position="12"/>
        <end position="222"/>
    </location>
</feature>
<dbReference type="PANTHER" id="PTHR10146:SF14">
    <property type="entry name" value="PYRIDOXAL PHOSPHATE HOMEOSTASIS PROTEIN"/>
    <property type="match status" value="1"/>
</dbReference>
<comment type="function">
    <text evidence="2">Pyridoxal 5'-phosphate (PLP)-binding protein, which is involved in PLP homeostasis.</text>
</comment>
<dbReference type="PIRSF" id="PIRSF004848">
    <property type="entry name" value="YBL036c_PLPDEIII"/>
    <property type="match status" value="1"/>
</dbReference>
<dbReference type="RefSeq" id="WP_158358136.1">
    <property type="nucleotide sequence ID" value="NZ_CP034876.1"/>
</dbReference>
<evidence type="ECO:0000259" key="5">
    <source>
        <dbReference type="Pfam" id="PF01168"/>
    </source>
</evidence>
<reference evidence="6 7" key="2">
    <citation type="submission" date="2019-05" db="EMBL/GenBank/DDBJ databases">
        <title>Genome evolution of the obligate endosymbiont Buchnera aphidicola.</title>
        <authorList>
            <person name="Moran N.A."/>
        </authorList>
    </citation>
    <scope>NUCLEOTIDE SEQUENCE [LARGE SCALE GENOMIC DNA]</scope>
    <source>
        <strain evidence="6 7">Hla</strain>
    </source>
</reference>
<dbReference type="HAMAP" id="MF_02087">
    <property type="entry name" value="PLP_homeostasis"/>
    <property type="match status" value="1"/>
</dbReference>
<dbReference type="NCBIfam" id="TIGR00044">
    <property type="entry name" value="YggS family pyridoxal phosphate-dependent enzyme"/>
    <property type="match status" value="1"/>
</dbReference>
<dbReference type="InterPro" id="IPR001608">
    <property type="entry name" value="Ala_racemase_N"/>
</dbReference>
<feature type="modified residue" description="N6-(pyridoxal phosphate)lysine" evidence="2 3">
    <location>
        <position position="36"/>
    </location>
</feature>
<gene>
    <name evidence="6" type="ORF">D9V68_02815</name>
</gene>
<accession>A0A4D6XYN0</accession>
<proteinExistence type="inferred from homology"/>
<dbReference type="PROSITE" id="PS01211">
    <property type="entry name" value="UPF0001"/>
    <property type="match status" value="1"/>
</dbReference>
<comment type="cofactor">
    <cofactor evidence="3">
        <name>pyridoxal 5'-phosphate</name>
        <dbReference type="ChEBI" id="CHEBI:597326"/>
    </cofactor>
</comment>
<dbReference type="AlphaFoldDB" id="A0A4D6XYN0"/>
<evidence type="ECO:0000256" key="1">
    <source>
        <dbReference type="ARBA" id="ARBA00022898"/>
    </source>
</evidence>
<dbReference type="GO" id="GO:0030170">
    <property type="term" value="F:pyridoxal phosphate binding"/>
    <property type="evidence" value="ECO:0007669"/>
    <property type="project" value="UniProtKB-UniRule"/>
</dbReference>
<keyword evidence="1 2" id="KW-0663">Pyridoxal phosphate</keyword>
<organism evidence="6 7">
    <name type="scientific">Buchnera aphidicola</name>
    <name type="common">Hyperomyzus lactucae</name>
    <dbReference type="NCBI Taxonomy" id="1241860"/>
    <lineage>
        <taxon>Bacteria</taxon>
        <taxon>Pseudomonadati</taxon>
        <taxon>Pseudomonadota</taxon>
        <taxon>Gammaproteobacteria</taxon>
        <taxon>Enterobacterales</taxon>
        <taxon>Erwiniaceae</taxon>
        <taxon>Buchnera</taxon>
    </lineage>
</organism>